<dbReference type="AlphaFoldDB" id="A0A1H4E4D4"/>
<feature type="domain" description="FAD/NAD(P)-binding" evidence="5">
    <location>
        <begin position="4"/>
        <end position="283"/>
    </location>
</feature>
<evidence type="ECO:0000256" key="1">
    <source>
        <dbReference type="ARBA" id="ARBA00001974"/>
    </source>
</evidence>
<comment type="cofactor">
    <cofactor evidence="1">
        <name>FAD</name>
        <dbReference type="ChEBI" id="CHEBI:57692"/>
    </cofactor>
</comment>
<dbReference type="SUPFAM" id="SSF51905">
    <property type="entry name" value="FAD/NAD(P)-binding domain"/>
    <property type="match status" value="2"/>
</dbReference>
<keyword evidence="2" id="KW-0285">Flavoprotein</keyword>
<reference evidence="6 7" key="1">
    <citation type="submission" date="2016-10" db="EMBL/GenBank/DDBJ databases">
        <authorList>
            <person name="de Groot N.N."/>
        </authorList>
    </citation>
    <scope>NUCLEOTIDE SEQUENCE [LARGE SCALE GENOMIC DNA]</scope>
    <source>
        <strain evidence="6 7">DSM 7343</strain>
    </source>
</reference>
<evidence type="ECO:0000313" key="6">
    <source>
        <dbReference type="EMBL" id="SEA79420.1"/>
    </source>
</evidence>
<keyword evidence="4" id="KW-0560">Oxidoreductase</keyword>
<keyword evidence="7" id="KW-1185">Reference proteome</keyword>
<dbReference type="InterPro" id="IPR051169">
    <property type="entry name" value="NADH-Q_oxidoreductase"/>
</dbReference>
<dbReference type="Proteomes" id="UP000199409">
    <property type="component" value="Unassembled WGS sequence"/>
</dbReference>
<dbReference type="OrthoDB" id="9767928at2"/>
<dbReference type="RefSeq" id="WP_092350689.1">
    <property type="nucleotide sequence ID" value="NZ_FNQN01000013.1"/>
</dbReference>
<evidence type="ECO:0000256" key="4">
    <source>
        <dbReference type="ARBA" id="ARBA00023002"/>
    </source>
</evidence>
<dbReference type="PANTHER" id="PTHR42913:SF9">
    <property type="entry name" value="SLR1591 PROTEIN"/>
    <property type="match status" value="1"/>
</dbReference>
<dbReference type="PRINTS" id="PR00368">
    <property type="entry name" value="FADPNR"/>
</dbReference>
<dbReference type="InterPro" id="IPR023753">
    <property type="entry name" value="FAD/NAD-binding_dom"/>
</dbReference>
<dbReference type="STRING" id="37625.SAMN05660420_03201"/>
<dbReference type="GO" id="GO:0019646">
    <property type="term" value="P:aerobic electron transport chain"/>
    <property type="evidence" value="ECO:0007669"/>
    <property type="project" value="TreeGrafter"/>
</dbReference>
<accession>A0A1H4E4D4</accession>
<dbReference type="Gene3D" id="3.50.50.100">
    <property type="match status" value="1"/>
</dbReference>
<proteinExistence type="predicted"/>
<dbReference type="GO" id="GO:0003955">
    <property type="term" value="F:NAD(P)H dehydrogenase (quinone) activity"/>
    <property type="evidence" value="ECO:0007669"/>
    <property type="project" value="TreeGrafter"/>
</dbReference>
<evidence type="ECO:0000259" key="5">
    <source>
        <dbReference type="Pfam" id="PF07992"/>
    </source>
</evidence>
<evidence type="ECO:0000256" key="3">
    <source>
        <dbReference type="ARBA" id="ARBA00022827"/>
    </source>
</evidence>
<evidence type="ECO:0000313" key="7">
    <source>
        <dbReference type="Proteomes" id="UP000199409"/>
    </source>
</evidence>
<name>A0A1H4E4D4_9BACT</name>
<dbReference type="PANTHER" id="PTHR42913">
    <property type="entry name" value="APOPTOSIS-INDUCING FACTOR 1"/>
    <property type="match status" value="1"/>
</dbReference>
<dbReference type="Pfam" id="PF07992">
    <property type="entry name" value="Pyr_redox_2"/>
    <property type="match status" value="1"/>
</dbReference>
<gene>
    <name evidence="6" type="ORF">SAMN05660420_03201</name>
</gene>
<dbReference type="EMBL" id="FNQN01000013">
    <property type="protein sequence ID" value="SEA79420.1"/>
    <property type="molecule type" value="Genomic_DNA"/>
</dbReference>
<dbReference type="InterPro" id="IPR036188">
    <property type="entry name" value="FAD/NAD-bd_sf"/>
</dbReference>
<protein>
    <submittedName>
        <fullName evidence="6">Pyridine nucleotide-disulfide oxidoreductase family protein</fullName>
    </submittedName>
</protein>
<keyword evidence="3" id="KW-0274">FAD</keyword>
<evidence type="ECO:0000256" key="2">
    <source>
        <dbReference type="ARBA" id="ARBA00022630"/>
    </source>
</evidence>
<organism evidence="6 7">
    <name type="scientific">Desulfuromusa kysingii</name>
    <dbReference type="NCBI Taxonomy" id="37625"/>
    <lineage>
        <taxon>Bacteria</taxon>
        <taxon>Pseudomonadati</taxon>
        <taxon>Thermodesulfobacteriota</taxon>
        <taxon>Desulfuromonadia</taxon>
        <taxon>Desulfuromonadales</taxon>
        <taxon>Geopsychrobacteraceae</taxon>
        <taxon>Desulfuromusa</taxon>
    </lineage>
</organism>
<sequence length="370" mass="40644">MKKKLVIAGAGHAHMLTMEKLSSFVDAGYDVHVVGPSAYHYYSGMGPGMLGLTYSPEEIRFSVKTVAEKQGATFTLAKVQRIDPIRQRVCLDSGGELPYDVLSCNLGSQVSADLLSEPQDDVFAVKPIEKLFQARQRILKLGRTKKVSVGVVGGGVSALEIAGNVWRLGQEAQMHPLDVVLFTGHQLLSHYPERVRQMAYSSLRKRAIRIEENRPVQAVATGQVIFAAGQSCDLDVIFIATGVKPSVVFRESGLPTGTDGGLLVNRYLQCPAYPTIFAGGDCIHFTAAPLDKVGVYAVRQNPVIYHNLHAALGGGKFEPFKPKGKYLQIFNLGDDTGIFYRRPFVFGGPGTFRLKNYIDRKFMKRYQASE</sequence>